<dbReference type="PROSITE" id="PS51257">
    <property type="entry name" value="PROKAR_LIPOPROTEIN"/>
    <property type="match status" value="1"/>
</dbReference>
<dbReference type="EMBL" id="CP101751">
    <property type="protein sequence ID" value="UUC43869.1"/>
    <property type="molecule type" value="Genomic_DNA"/>
</dbReference>
<proteinExistence type="predicted"/>
<feature type="signal peptide" evidence="1">
    <location>
        <begin position="1"/>
        <end position="23"/>
    </location>
</feature>
<dbReference type="RefSeq" id="WP_256549537.1">
    <property type="nucleotide sequence ID" value="NZ_CP101751.1"/>
</dbReference>
<dbReference type="Gene3D" id="2.130.10.10">
    <property type="entry name" value="YVTN repeat-like/Quinoprotein amine dehydrogenase"/>
    <property type="match status" value="1"/>
</dbReference>
<accession>A0ABY5IM91</accession>
<feature type="chain" id="PRO_5046250403" description="LVIVD repeat-containing protein" evidence="1">
    <location>
        <begin position="24"/>
        <end position="549"/>
    </location>
</feature>
<organism evidence="2 3">
    <name type="scientific">Flavobacterium cerinum</name>
    <dbReference type="NCBI Taxonomy" id="2502784"/>
    <lineage>
        <taxon>Bacteria</taxon>
        <taxon>Pseudomonadati</taxon>
        <taxon>Bacteroidota</taxon>
        <taxon>Flavobacteriia</taxon>
        <taxon>Flavobacteriales</taxon>
        <taxon>Flavobacteriaceae</taxon>
        <taxon>Flavobacterium</taxon>
    </lineage>
</organism>
<evidence type="ECO:0000313" key="3">
    <source>
        <dbReference type="Proteomes" id="UP001059844"/>
    </source>
</evidence>
<reference evidence="2" key="1">
    <citation type="submission" date="2022-07" db="EMBL/GenBank/DDBJ databases">
        <title>Isolation, identification, and degradation of a PFOSA degrading strain from sewage treatment plant.</title>
        <authorList>
            <person name="Zhang L."/>
            <person name="Huo Y."/>
        </authorList>
    </citation>
    <scope>NUCLEOTIDE SEQUENCE</scope>
    <source>
        <strain evidence="2">C1</strain>
    </source>
</reference>
<evidence type="ECO:0000313" key="2">
    <source>
        <dbReference type="EMBL" id="UUC43869.1"/>
    </source>
</evidence>
<evidence type="ECO:0000256" key="1">
    <source>
        <dbReference type="SAM" id="SignalP"/>
    </source>
</evidence>
<dbReference type="InterPro" id="IPR015943">
    <property type="entry name" value="WD40/YVTN_repeat-like_dom_sf"/>
</dbReference>
<gene>
    <name evidence="2" type="ORF">NOX80_09510</name>
</gene>
<name>A0ABY5IM91_9FLAO</name>
<keyword evidence="1" id="KW-0732">Signal</keyword>
<evidence type="ECO:0008006" key="4">
    <source>
        <dbReference type="Google" id="ProtNLM"/>
    </source>
</evidence>
<keyword evidence="3" id="KW-1185">Reference proteome</keyword>
<sequence>MKLNKLTGIAALALFATVIGCQSDDTNGVNQNGDADKIILNSDSNALNQRISYANSGVIDLIGNTGGKMSSAATASDFPLAVVAEVNAPVYNGFRLKATHVDINGPYAYVSYNTDGDKYLGAIDVINISNPNNPQLVVQAIFPKSDISAVSYNDGYLFIAGASSVDASPNLTSPAFVAKMPLQNGLLTNNYASTSVLGNVATDIFATSSKYYAVSGNNGELVRYNKADNTFEAAIPVADLRALGSINNKIVVLSGTQGVKVYDANSFALQSSFATSQDVADAKRTIDFSDNRVLVSEGRNGLGVYNLASGSKLQTIAIPTNVTGVDQQDVVTNAVSINNNKAFVANGAAGLYIYNTSGNLSLLGSLPLNGTISNASANYVKSSGDYIFVANGNGGLKIIKMVTPPNNSIDCTSFATYPGDQWLNVNSGQNLQYQGSASVQGVNVNANLTFCGSLAVSQGLNINSGGVFYMKGALAQGQASNPWNALIINSNAKLKVEGSVVIYGNLILNSGATLEFVGNGSSITIHGSVTKGNNVTITGNYTDTNNKLN</sequence>
<protein>
    <recommendedName>
        <fullName evidence="4">LVIVD repeat-containing protein</fullName>
    </recommendedName>
</protein>
<dbReference type="SUPFAM" id="SSF69322">
    <property type="entry name" value="Tricorn protease domain 2"/>
    <property type="match status" value="1"/>
</dbReference>
<dbReference type="Proteomes" id="UP001059844">
    <property type="component" value="Chromosome"/>
</dbReference>